<dbReference type="InterPro" id="IPR019341">
    <property type="entry name" value="Alpha/Gamma-adaptin-bd_p34"/>
</dbReference>
<dbReference type="Pfam" id="PF10199">
    <property type="entry name" value="Adaptin_binding"/>
    <property type="match status" value="1"/>
</dbReference>
<dbReference type="PANTHER" id="PTHR14659:SF1">
    <property type="entry name" value="ALPHA- AND GAMMA-ADAPTIN-BINDING PROTEIN P34"/>
    <property type="match status" value="1"/>
</dbReference>
<dbReference type="Proteomes" id="UP000000561">
    <property type="component" value="Chromosome 5"/>
</dbReference>
<dbReference type="EMBL" id="CM003144">
    <property type="protein sequence ID" value="KIS69940.1"/>
    <property type="molecule type" value="Genomic_DNA"/>
</dbReference>
<dbReference type="KEGG" id="uma:UMAG_02452"/>
<dbReference type="RefSeq" id="XP_011388736.1">
    <property type="nucleotide sequence ID" value="XM_011390434.1"/>
</dbReference>
<dbReference type="OMA" id="ALMNHMW"/>
<name>A0A0D1E6E0_MYCMD</name>
<evidence type="ECO:0000313" key="3">
    <source>
        <dbReference type="Proteomes" id="UP000000561"/>
    </source>
</evidence>
<keyword evidence="3" id="KW-1185">Reference proteome</keyword>
<dbReference type="PANTHER" id="PTHR14659">
    <property type="entry name" value="ALPHA- AND GAMMA-ADAPTIN-BINDING PROTEIN P34"/>
    <property type="match status" value="1"/>
</dbReference>
<protein>
    <submittedName>
        <fullName evidence="2">Uncharacterized protein</fullName>
    </submittedName>
</protein>
<organism evidence="2 3">
    <name type="scientific">Mycosarcoma maydis</name>
    <name type="common">Corn smut fungus</name>
    <name type="synonym">Ustilago maydis</name>
    <dbReference type="NCBI Taxonomy" id="5270"/>
    <lineage>
        <taxon>Eukaryota</taxon>
        <taxon>Fungi</taxon>
        <taxon>Dikarya</taxon>
        <taxon>Basidiomycota</taxon>
        <taxon>Ustilaginomycotina</taxon>
        <taxon>Ustilaginomycetes</taxon>
        <taxon>Ustilaginales</taxon>
        <taxon>Ustilaginaceae</taxon>
        <taxon>Mycosarcoma</taxon>
    </lineage>
</organism>
<dbReference type="GeneID" id="23563194"/>
<dbReference type="eggNOG" id="ENOG502R22E">
    <property type="taxonomic scope" value="Eukaryota"/>
</dbReference>
<gene>
    <name evidence="2" type="ORF">UMAG_02452</name>
</gene>
<dbReference type="OrthoDB" id="3362485at2759"/>
<reference evidence="2 3" key="1">
    <citation type="journal article" date="2006" name="Nature">
        <title>Insights from the genome of the biotrophic fungal plant pathogen Ustilago maydis.</title>
        <authorList>
            <person name="Kamper J."/>
            <person name="Kahmann R."/>
            <person name="Bolker M."/>
            <person name="Ma L.J."/>
            <person name="Brefort T."/>
            <person name="Saville B.J."/>
            <person name="Banuett F."/>
            <person name="Kronstad J.W."/>
            <person name="Gold S.E."/>
            <person name="Muller O."/>
            <person name="Perlin M.H."/>
            <person name="Wosten H.A."/>
            <person name="de Vries R."/>
            <person name="Ruiz-Herrera J."/>
            <person name="Reynaga-Pena C.G."/>
            <person name="Snetselaar K."/>
            <person name="McCann M."/>
            <person name="Perez-Martin J."/>
            <person name="Feldbrugge M."/>
            <person name="Basse C.W."/>
            <person name="Steinberg G."/>
            <person name="Ibeas J.I."/>
            <person name="Holloman W."/>
            <person name="Guzman P."/>
            <person name="Farman M."/>
            <person name="Stajich J.E."/>
            <person name="Sentandreu R."/>
            <person name="Gonzalez-Prieto J.M."/>
            <person name="Kennell J.C."/>
            <person name="Molina L."/>
            <person name="Schirawski J."/>
            <person name="Mendoza-Mendoza A."/>
            <person name="Greilinger D."/>
            <person name="Munch K."/>
            <person name="Rossel N."/>
            <person name="Scherer M."/>
            <person name="Vranes M."/>
            <person name="Ladendorf O."/>
            <person name="Vincon V."/>
            <person name="Fuchs U."/>
            <person name="Sandrock B."/>
            <person name="Meng S."/>
            <person name="Ho E.C."/>
            <person name="Cahill M.J."/>
            <person name="Boyce K.J."/>
            <person name="Klose J."/>
            <person name="Klosterman S.J."/>
            <person name="Deelstra H.J."/>
            <person name="Ortiz-Castellanos L."/>
            <person name="Li W."/>
            <person name="Sanchez-Alonso P."/>
            <person name="Schreier P.H."/>
            <person name="Hauser-Hahn I."/>
            <person name="Vaupel M."/>
            <person name="Koopmann E."/>
            <person name="Friedrich G."/>
            <person name="Voss H."/>
            <person name="Schluter T."/>
            <person name="Margolis J."/>
            <person name="Platt D."/>
            <person name="Swimmer C."/>
            <person name="Gnirke A."/>
            <person name="Chen F."/>
            <person name="Vysotskaia V."/>
            <person name="Mannhaupt G."/>
            <person name="Guldener U."/>
            <person name="Munsterkotter M."/>
            <person name="Haase D."/>
            <person name="Oesterheld M."/>
            <person name="Mewes H.W."/>
            <person name="Mauceli E.W."/>
            <person name="DeCaprio D."/>
            <person name="Wade C.M."/>
            <person name="Butler J."/>
            <person name="Young S."/>
            <person name="Jaffe D.B."/>
            <person name="Calvo S."/>
            <person name="Nusbaum C."/>
            <person name="Galagan J."/>
            <person name="Birren B.W."/>
        </authorList>
    </citation>
    <scope>NUCLEOTIDE SEQUENCE [LARGE SCALE GENOMIC DNA]</scope>
    <source>
        <strain evidence="3">DSM 14603 / FGSC 9021 / UM521</strain>
    </source>
</reference>
<evidence type="ECO:0000256" key="1">
    <source>
        <dbReference type="SAM" id="MobiDB-lite"/>
    </source>
</evidence>
<dbReference type="Gene3D" id="3.40.50.11960">
    <property type="match status" value="1"/>
</dbReference>
<dbReference type="AlphaFoldDB" id="A0A0D1E6E0"/>
<dbReference type="VEuPathDB" id="FungiDB:UMAG_02452"/>
<feature type="region of interest" description="Disordered" evidence="1">
    <location>
        <begin position="422"/>
        <end position="449"/>
    </location>
</feature>
<accession>A0A0D1E6E0</accession>
<evidence type="ECO:0000313" key="2">
    <source>
        <dbReference type="EMBL" id="KIS69940.1"/>
    </source>
</evidence>
<dbReference type="InParanoid" id="A0A0D1E6E0"/>
<feature type="region of interest" description="Disordered" evidence="1">
    <location>
        <begin position="330"/>
        <end position="360"/>
    </location>
</feature>
<sequence>MAIAPTANGDRDTLNTVAVVPVDIEQSTTTSRGTSASSSISTVATARSLAAAASNLITAIAQGSNSIDTLRSIDQDAQSDAGSEQGSSSFTYTAPARSATDIEQQGWYTSLPYHISNRYYDADVALKATKEALCMSNRIVEPSQGTVLSQAYPAYLVVVDRSRSLEYHRVLAASLESTVASGFDTDISIVAGVSLITSSHPQLVTALEDGPASYSLHRPQTSQASTMARSSDLVALYADHGWEFIPIDELEANDSEGAQSLDANDAESVYDTDRDDDKDGIERIREALMNHMWNGLIRKDQTASLSNRNASLETGPALFASSDAHPSFSDSAVGRFKGDEEDTDPAEAIQDSAESALEPSSLRHHLATIGDSFSDNTGFPMLDSNAHADASDLDEQLAKLFLSANDGARAADLAQLEAFLESQDPSWPASTPPPKSAADPESADARFDDDFDDFLPFQSALSDATQSTSQNASADVDDLPTMDDISQMQNHLFGGLAAARIEANPPGAATRSNSTYGDLASQLQQLQMHAQRVRNITDADQRRKEAALVALAFSMQWSNTDEDQVGSDADVIAF</sequence>
<proteinExistence type="predicted"/>